<feature type="region of interest" description="Disordered" evidence="1">
    <location>
        <begin position="1"/>
        <end position="20"/>
    </location>
</feature>
<protein>
    <submittedName>
        <fullName evidence="2">Uncharacterized protein</fullName>
    </submittedName>
</protein>
<feature type="compositionally biased region" description="Basic residues" evidence="1">
    <location>
        <begin position="1"/>
        <end position="14"/>
    </location>
</feature>
<comment type="caution">
    <text evidence="2">The sequence shown here is derived from an EMBL/GenBank/DDBJ whole genome shotgun (WGS) entry which is preliminary data.</text>
</comment>
<dbReference type="EMBL" id="CADEAL010004039">
    <property type="protein sequence ID" value="CAB1450059.1"/>
    <property type="molecule type" value="Genomic_DNA"/>
</dbReference>
<name>A0A9N7Z602_PLEPL</name>
<feature type="compositionally biased region" description="Basic and acidic residues" evidence="1">
    <location>
        <begin position="46"/>
        <end position="69"/>
    </location>
</feature>
<organism evidence="2 3">
    <name type="scientific">Pleuronectes platessa</name>
    <name type="common">European plaice</name>
    <dbReference type="NCBI Taxonomy" id="8262"/>
    <lineage>
        <taxon>Eukaryota</taxon>
        <taxon>Metazoa</taxon>
        <taxon>Chordata</taxon>
        <taxon>Craniata</taxon>
        <taxon>Vertebrata</taxon>
        <taxon>Euteleostomi</taxon>
        <taxon>Actinopterygii</taxon>
        <taxon>Neopterygii</taxon>
        <taxon>Teleostei</taxon>
        <taxon>Neoteleostei</taxon>
        <taxon>Acanthomorphata</taxon>
        <taxon>Carangaria</taxon>
        <taxon>Pleuronectiformes</taxon>
        <taxon>Pleuronectoidei</taxon>
        <taxon>Pleuronectidae</taxon>
        <taxon>Pleuronectes</taxon>
    </lineage>
</organism>
<sequence>MLGKYRERKHREKKPKSLEVEAATCGKLTDLFGAGFTSPAAAGAPGDERGGLDNDERVEADMVRPKGDETAAGENSNYGTELQKGGGRDELEEREEVEKPPPSPFFYSSKQTPPLSPFEPPLSLVILARCLAGNQPSGPLRE</sequence>
<gene>
    <name evidence="2" type="ORF">PLEPLA_LOCUS37748</name>
</gene>
<dbReference type="Proteomes" id="UP001153269">
    <property type="component" value="Unassembled WGS sequence"/>
</dbReference>
<accession>A0A9N7Z602</accession>
<feature type="compositionally biased region" description="Basic and acidic residues" evidence="1">
    <location>
        <begin position="86"/>
        <end position="99"/>
    </location>
</feature>
<dbReference type="AlphaFoldDB" id="A0A9N7Z602"/>
<evidence type="ECO:0000313" key="3">
    <source>
        <dbReference type="Proteomes" id="UP001153269"/>
    </source>
</evidence>
<reference evidence="2" key="1">
    <citation type="submission" date="2020-03" db="EMBL/GenBank/DDBJ databases">
        <authorList>
            <person name="Weist P."/>
        </authorList>
    </citation>
    <scope>NUCLEOTIDE SEQUENCE</scope>
</reference>
<proteinExistence type="predicted"/>
<feature type="region of interest" description="Disordered" evidence="1">
    <location>
        <begin position="34"/>
        <end position="114"/>
    </location>
</feature>
<evidence type="ECO:0000256" key="1">
    <source>
        <dbReference type="SAM" id="MobiDB-lite"/>
    </source>
</evidence>
<evidence type="ECO:0000313" key="2">
    <source>
        <dbReference type="EMBL" id="CAB1450059.1"/>
    </source>
</evidence>
<keyword evidence="3" id="KW-1185">Reference proteome</keyword>